<dbReference type="Pfam" id="PF01873">
    <property type="entry name" value="eIF-5_eIF-2B"/>
    <property type="match status" value="1"/>
</dbReference>
<dbReference type="InterPro" id="IPR016190">
    <property type="entry name" value="Transl_init_fac_IF2/IF5_Zn-bd"/>
</dbReference>
<evidence type="ECO:0000256" key="3">
    <source>
        <dbReference type="ARBA" id="ARBA00011243"/>
    </source>
</evidence>
<dbReference type="InterPro" id="IPR016189">
    <property type="entry name" value="Transl_init_fac_IF2/IF5_N"/>
</dbReference>
<feature type="domain" description="Translation initiation factor IF2/IF5" evidence="10">
    <location>
        <begin position="25"/>
        <end position="132"/>
    </location>
</feature>
<dbReference type="NCBIfam" id="NF003067">
    <property type="entry name" value="PRK03988.1"/>
    <property type="match status" value="1"/>
</dbReference>
<organism evidence="11 12">
    <name type="scientific">Methanonatronarchaeum thermophilum</name>
    <dbReference type="NCBI Taxonomy" id="1927129"/>
    <lineage>
        <taxon>Archaea</taxon>
        <taxon>Methanobacteriati</taxon>
        <taxon>Methanobacteriota</taxon>
        <taxon>Methanonatronarchaeia</taxon>
        <taxon>Methanonatronarchaeales</taxon>
        <taxon>Methanonatronarchaeaceae</taxon>
        <taxon>Methanonatronarchaeum</taxon>
    </lineage>
</organism>
<sequence length="140" mass="16222">MSEYDYEELLDRAQNEIGDLEKLQKSRFEIPEAKVYKEGNVTIINNLLTIAKKFNRDPDHLIKFLADKLGTSGKKKDEKASFKGSFSPNYINNRIKEYTETYLFCYECNSPDTRFQKIDDVKMLKCDACGARKSLQSVTK</sequence>
<gene>
    <name evidence="9" type="primary">eif2b</name>
    <name evidence="11" type="ORF">AMET1_0187</name>
</gene>
<protein>
    <recommendedName>
        <fullName evidence="4 9">Translation initiation factor 2 subunit beta</fullName>
    </recommendedName>
    <alternativeName>
        <fullName evidence="7 9">aIF2-beta</fullName>
    </alternativeName>
    <alternativeName>
        <fullName evidence="8 9">eIF-2-beta</fullName>
    </alternativeName>
</protein>
<evidence type="ECO:0000313" key="12">
    <source>
        <dbReference type="Proteomes" id="UP000195137"/>
    </source>
</evidence>
<evidence type="ECO:0000256" key="7">
    <source>
        <dbReference type="ARBA" id="ARBA00031466"/>
    </source>
</evidence>
<dbReference type="RefSeq" id="WP_086636608.1">
    <property type="nucleotide sequence ID" value="NZ_MRZU01000002.1"/>
</dbReference>
<comment type="caution">
    <text evidence="11">The sequence shown here is derived from an EMBL/GenBank/DDBJ whole genome shotgun (WGS) entry which is preliminary data.</text>
</comment>
<comment type="function">
    <text evidence="1 9">eIF-2 functions in the early steps of protein synthesis by forming a ternary complex with GTP and initiator tRNA.</text>
</comment>
<keyword evidence="6 9" id="KW-0648">Protein biosynthesis</keyword>
<comment type="similarity">
    <text evidence="2 9">Belongs to the eIF-2-beta/eIF-5 family.</text>
</comment>
<dbReference type="PANTHER" id="PTHR23001">
    <property type="entry name" value="EUKARYOTIC TRANSLATION INITIATION FACTOR"/>
    <property type="match status" value="1"/>
</dbReference>
<dbReference type="InterPro" id="IPR004458">
    <property type="entry name" value="TIF2_bsu_arc"/>
</dbReference>
<evidence type="ECO:0000256" key="8">
    <source>
        <dbReference type="ARBA" id="ARBA00032408"/>
    </source>
</evidence>
<keyword evidence="5 9" id="KW-0396">Initiation factor</keyword>
<name>A0A1Y3GJF2_9EURY</name>
<accession>A0A1Y3GJF2</accession>
<dbReference type="Proteomes" id="UP000195137">
    <property type="component" value="Unassembled WGS sequence"/>
</dbReference>
<evidence type="ECO:0000256" key="1">
    <source>
        <dbReference type="ARBA" id="ARBA00003323"/>
    </source>
</evidence>
<comment type="subunit">
    <text evidence="3 9">Heterotrimer composed of an alpha, a beta and a gamma chain.</text>
</comment>
<dbReference type="SUPFAM" id="SSF100966">
    <property type="entry name" value="Translation initiation factor 2 beta, aIF2beta, N-terminal domain"/>
    <property type="match status" value="1"/>
</dbReference>
<dbReference type="InterPro" id="IPR002735">
    <property type="entry name" value="Transl_init_fac_IF2/IF5_dom"/>
</dbReference>
<evidence type="ECO:0000256" key="5">
    <source>
        <dbReference type="ARBA" id="ARBA00022540"/>
    </source>
</evidence>
<dbReference type="HAMAP" id="MF_00232">
    <property type="entry name" value="eIF_2_beta"/>
    <property type="match status" value="1"/>
</dbReference>
<evidence type="ECO:0000256" key="9">
    <source>
        <dbReference type="HAMAP-Rule" id="MF_00232"/>
    </source>
</evidence>
<dbReference type="GO" id="GO:0003743">
    <property type="term" value="F:translation initiation factor activity"/>
    <property type="evidence" value="ECO:0007669"/>
    <property type="project" value="UniProtKB-UniRule"/>
</dbReference>
<dbReference type="OrthoDB" id="38099at2157"/>
<evidence type="ECO:0000256" key="6">
    <source>
        <dbReference type="ARBA" id="ARBA00022917"/>
    </source>
</evidence>
<proteinExistence type="inferred from homology"/>
<dbReference type="SMART" id="SM00653">
    <property type="entry name" value="eIF2B_5"/>
    <property type="match status" value="1"/>
</dbReference>
<dbReference type="Gene3D" id="3.30.30.170">
    <property type="match status" value="1"/>
</dbReference>
<keyword evidence="12" id="KW-1185">Reference proteome</keyword>
<dbReference type="PANTHER" id="PTHR23001:SF3">
    <property type="entry name" value="EUKARYOTIC TRANSLATION INITIATION FACTOR 2 SUBUNIT 2"/>
    <property type="match status" value="1"/>
</dbReference>
<dbReference type="SUPFAM" id="SSF75689">
    <property type="entry name" value="Zinc-binding domain of translation initiation factor 2 beta"/>
    <property type="match status" value="1"/>
</dbReference>
<reference evidence="11 12" key="1">
    <citation type="submission" date="2016-12" db="EMBL/GenBank/DDBJ databases">
        <title>Discovery of methanogenic haloarchaea.</title>
        <authorList>
            <person name="Sorokin D.Y."/>
            <person name="Makarova K.S."/>
            <person name="Abbas B."/>
            <person name="Ferrer M."/>
            <person name="Golyshin P.N."/>
        </authorList>
    </citation>
    <scope>NUCLEOTIDE SEQUENCE [LARGE SCALE GENOMIC DNA]</scope>
    <source>
        <strain evidence="11">AMET1</strain>
    </source>
</reference>
<evidence type="ECO:0000256" key="2">
    <source>
        <dbReference type="ARBA" id="ARBA00010397"/>
    </source>
</evidence>
<dbReference type="InterPro" id="IPR045196">
    <property type="entry name" value="IF2/IF5"/>
</dbReference>
<evidence type="ECO:0000259" key="10">
    <source>
        <dbReference type="SMART" id="SM00653"/>
    </source>
</evidence>
<dbReference type="EMBL" id="MRZU01000002">
    <property type="protein sequence ID" value="OUJ19516.1"/>
    <property type="molecule type" value="Genomic_DNA"/>
</dbReference>
<dbReference type="AlphaFoldDB" id="A0A1Y3GJF2"/>
<evidence type="ECO:0000313" key="11">
    <source>
        <dbReference type="EMBL" id="OUJ19516.1"/>
    </source>
</evidence>
<evidence type="ECO:0000256" key="4">
    <source>
        <dbReference type="ARBA" id="ARBA00022314"/>
    </source>
</evidence>